<evidence type="ECO:0000256" key="3">
    <source>
        <dbReference type="ARBA" id="ARBA00022676"/>
    </source>
</evidence>
<comment type="pathway">
    <text evidence="1 6">Pyrimidine metabolism; UMP biosynthesis via de novo pathway; UMP from orotate: step 1/2.</text>
</comment>
<organism evidence="8 9">
    <name type="scientific">Candidatus Promineifilum breve</name>
    <dbReference type="NCBI Taxonomy" id="1806508"/>
    <lineage>
        <taxon>Bacteria</taxon>
        <taxon>Bacillati</taxon>
        <taxon>Chloroflexota</taxon>
        <taxon>Ardenticatenia</taxon>
        <taxon>Candidatus Promineifilales</taxon>
        <taxon>Candidatus Promineifilaceae</taxon>
        <taxon>Candidatus Promineifilum</taxon>
    </lineage>
</organism>
<keyword evidence="4 6" id="KW-0808">Transferase</keyword>
<evidence type="ECO:0000313" key="8">
    <source>
        <dbReference type="EMBL" id="CUS05643.1"/>
    </source>
</evidence>
<dbReference type="KEGG" id="pbf:CFX0092_B0109"/>
<comment type="function">
    <text evidence="6">Catalyzes the transfer of a ribosyl phosphate group from 5-phosphoribose 1-diphosphate to orotate, leading to the formation of orotidine monophosphate (OMP).</text>
</comment>
<sequence>MPTAIVDLILTLHDIGAVQFGRFRLHSGRESRIYIDLRVLVSYPAALRQATAAYRTVLDDLPFDLLAATPLAGLPIGTALCLDMDRPLIYPRKTAKSYGTGKNIEGRWSIGQTAVVIDDLITSGDSLLETIATIKAAGLKVHDAVVLIDREQGGRELLAEQGYRLQAVTTLRGMLDTLVEQARLSPRQRDEVLASLTG</sequence>
<dbReference type="AlphaFoldDB" id="A0A170PJJ3"/>
<name>A0A170PJJ3_9CHLR</name>
<comment type="cofactor">
    <cofactor evidence="6">
        <name>Mg(2+)</name>
        <dbReference type="ChEBI" id="CHEBI:18420"/>
    </cofactor>
</comment>
<dbReference type="Proteomes" id="UP000215027">
    <property type="component" value="Chromosome II"/>
</dbReference>
<dbReference type="GO" id="GO:0004588">
    <property type="term" value="F:orotate phosphoribosyltransferase activity"/>
    <property type="evidence" value="ECO:0007669"/>
    <property type="project" value="UniProtKB-UniRule"/>
</dbReference>
<dbReference type="InterPro" id="IPR004467">
    <property type="entry name" value="Or_phspho_trans_dom"/>
</dbReference>
<dbReference type="GO" id="GO:0044205">
    <property type="term" value="P:'de novo' UMP biosynthetic process"/>
    <property type="evidence" value="ECO:0007669"/>
    <property type="project" value="UniProtKB-UniRule"/>
</dbReference>
<dbReference type="UniPathway" id="UPA00070">
    <property type="reaction ID" value="UER00119"/>
</dbReference>
<evidence type="ECO:0000259" key="7">
    <source>
        <dbReference type="Pfam" id="PF00156"/>
    </source>
</evidence>
<dbReference type="EC" id="2.4.2.10" evidence="2 6"/>
<feature type="binding site" evidence="6">
    <location>
        <position position="122"/>
    </location>
    <ligand>
        <name>orotate</name>
        <dbReference type="ChEBI" id="CHEBI:30839"/>
    </ligand>
</feature>
<dbReference type="PANTHER" id="PTHR19278">
    <property type="entry name" value="OROTATE PHOSPHORIBOSYLTRANSFERASE"/>
    <property type="match status" value="1"/>
</dbReference>
<keyword evidence="5 6" id="KW-0665">Pyrimidine biosynthesis</keyword>
<gene>
    <name evidence="6" type="primary">pyrE</name>
    <name evidence="8" type="ORF">CFX0092_B0109</name>
</gene>
<dbReference type="RefSeq" id="WP_095045031.1">
    <property type="nucleotide sequence ID" value="NZ_LN890656.1"/>
</dbReference>
<feature type="binding site" description="in other chain" evidence="6">
    <location>
        <begin position="118"/>
        <end position="126"/>
    </location>
    <ligand>
        <name>5-phospho-alpha-D-ribose 1-diphosphate</name>
        <dbReference type="ChEBI" id="CHEBI:58017"/>
        <note>ligand shared between dimeric partners</note>
    </ligand>
</feature>
<keyword evidence="6" id="KW-0460">Magnesium</keyword>
<dbReference type="GO" id="GO:0000287">
    <property type="term" value="F:magnesium ion binding"/>
    <property type="evidence" value="ECO:0007669"/>
    <property type="project" value="UniProtKB-UniRule"/>
</dbReference>
<dbReference type="OrthoDB" id="9802134at2"/>
<protein>
    <recommendedName>
        <fullName evidence="2 6">Orotate phosphoribosyltransferase</fullName>
        <shortName evidence="6">OPRT</shortName>
        <shortName evidence="6">OPRTase</shortName>
        <ecNumber evidence="2 6">2.4.2.10</ecNumber>
    </recommendedName>
</protein>
<dbReference type="HAMAP" id="MF_01208">
    <property type="entry name" value="PyrE"/>
    <property type="match status" value="1"/>
</dbReference>
<evidence type="ECO:0000256" key="4">
    <source>
        <dbReference type="ARBA" id="ARBA00022679"/>
    </source>
</evidence>
<evidence type="ECO:0000256" key="2">
    <source>
        <dbReference type="ARBA" id="ARBA00011971"/>
    </source>
</evidence>
<feature type="binding site" evidence="6">
    <location>
        <position position="92"/>
    </location>
    <ligand>
        <name>5-phospho-alpha-D-ribose 1-diphosphate</name>
        <dbReference type="ChEBI" id="CHEBI:58017"/>
        <note>ligand shared between dimeric partners</note>
    </ligand>
</feature>
<comment type="similarity">
    <text evidence="6">Belongs to the purine/pyrimidine phosphoribosyltransferase family. PyrE subfamily.</text>
</comment>
<feature type="binding site" evidence="6">
    <location>
        <position position="150"/>
    </location>
    <ligand>
        <name>orotate</name>
        <dbReference type="ChEBI" id="CHEBI:30839"/>
    </ligand>
</feature>
<dbReference type="InterPro" id="IPR029057">
    <property type="entry name" value="PRTase-like"/>
</dbReference>
<keyword evidence="8" id="KW-0456">Lyase</keyword>
<dbReference type="NCBIfam" id="TIGR00336">
    <property type="entry name" value="pyrE"/>
    <property type="match status" value="1"/>
</dbReference>
<dbReference type="SUPFAM" id="SSF53271">
    <property type="entry name" value="PRTase-like"/>
    <property type="match status" value="1"/>
</dbReference>
<comment type="subunit">
    <text evidence="6">Homodimer.</text>
</comment>
<dbReference type="PANTHER" id="PTHR19278:SF9">
    <property type="entry name" value="URIDINE 5'-MONOPHOSPHATE SYNTHASE"/>
    <property type="match status" value="1"/>
</dbReference>
<dbReference type="GO" id="GO:0019856">
    <property type="term" value="P:pyrimidine nucleobase biosynthetic process"/>
    <property type="evidence" value="ECO:0007669"/>
    <property type="project" value="TreeGrafter"/>
</dbReference>
<feature type="binding site" evidence="6">
    <location>
        <position position="96"/>
    </location>
    <ligand>
        <name>5-phospho-alpha-D-ribose 1-diphosphate</name>
        <dbReference type="ChEBI" id="CHEBI:58017"/>
        <note>ligand shared between dimeric partners</note>
    </ligand>
</feature>
<dbReference type="CDD" id="cd06223">
    <property type="entry name" value="PRTases_typeI"/>
    <property type="match status" value="1"/>
</dbReference>
<dbReference type="InterPro" id="IPR000836">
    <property type="entry name" value="PRTase_dom"/>
</dbReference>
<evidence type="ECO:0000313" key="9">
    <source>
        <dbReference type="Proteomes" id="UP000215027"/>
    </source>
</evidence>
<evidence type="ECO:0000256" key="5">
    <source>
        <dbReference type="ARBA" id="ARBA00022975"/>
    </source>
</evidence>
<comment type="catalytic activity">
    <reaction evidence="6">
        <text>orotidine 5'-phosphate + diphosphate = orotate + 5-phospho-alpha-D-ribose 1-diphosphate</text>
        <dbReference type="Rhea" id="RHEA:10380"/>
        <dbReference type="ChEBI" id="CHEBI:30839"/>
        <dbReference type="ChEBI" id="CHEBI:33019"/>
        <dbReference type="ChEBI" id="CHEBI:57538"/>
        <dbReference type="ChEBI" id="CHEBI:58017"/>
        <dbReference type="EC" id="2.4.2.10"/>
    </reaction>
</comment>
<comment type="caution">
    <text evidence="6">Lacks conserved residue(s) required for the propagation of feature annotation.</text>
</comment>
<dbReference type="GO" id="GO:0004590">
    <property type="term" value="F:orotidine-5'-phosphate decarboxylase activity"/>
    <property type="evidence" value="ECO:0007669"/>
    <property type="project" value="TreeGrafter"/>
</dbReference>
<dbReference type="Pfam" id="PF00156">
    <property type="entry name" value="Pribosyltran"/>
    <property type="match status" value="1"/>
</dbReference>
<proteinExistence type="inferred from homology"/>
<feature type="binding site" description="in other chain" evidence="6">
    <location>
        <position position="93"/>
    </location>
    <ligand>
        <name>5-phospho-alpha-D-ribose 1-diphosphate</name>
        <dbReference type="ChEBI" id="CHEBI:58017"/>
        <note>ligand shared between dimeric partners</note>
    </ligand>
</feature>
<dbReference type="Gene3D" id="3.40.50.2020">
    <property type="match status" value="1"/>
</dbReference>
<dbReference type="EMBL" id="LN890656">
    <property type="protein sequence ID" value="CUS05643.1"/>
    <property type="molecule type" value="Genomic_DNA"/>
</dbReference>
<feature type="domain" description="Phosphoribosyltransferase" evidence="7">
    <location>
        <begin position="109"/>
        <end position="155"/>
    </location>
</feature>
<evidence type="ECO:0000256" key="6">
    <source>
        <dbReference type="HAMAP-Rule" id="MF_01208"/>
    </source>
</evidence>
<keyword evidence="3 6" id="KW-0328">Glycosyltransferase</keyword>
<keyword evidence="9" id="KW-1185">Reference proteome</keyword>
<reference evidence="8" key="1">
    <citation type="submission" date="2016-01" db="EMBL/GenBank/DDBJ databases">
        <authorList>
            <person name="Mcilroy J.S."/>
            <person name="Karst M S."/>
            <person name="Albertsen M."/>
        </authorList>
    </citation>
    <scope>NUCLEOTIDE SEQUENCE</scope>
    <source>
        <strain evidence="8">Cfx-K</strain>
    </source>
</reference>
<evidence type="ECO:0000256" key="1">
    <source>
        <dbReference type="ARBA" id="ARBA00004889"/>
    </source>
</evidence>
<accession>A0A170PJJ3</accession>
<dbReference type="InterPro" id="IPR023031">
    <property type="entry name" value="OPRT"/>
</dbReference>